<organism evidence="1 2">
    <name type="scientific">Eumeta variegata</name>
    <name type="common">Bagworm moth</name>
    <name type="synonym">Eumeta japonica</name>
    <dbReference type="NCBI Taxonomy" id="151549"/>
    <lineage>
        <taxon>Eukaryota</taxon>
        <taxon>Metazoa</taxon>
        <taxon>Ecdysozoa</taxon>
        <taxon>Arthropoda</taxon>
        <taxon>Hexapoda</taxon>
        <taxon>Insecta</taxon>
        <taxon>Pterygota</taxon>
        <taxon>Neoptera</taxon>
        <taxon>Endopterygota</taxon>
        <taxon>Lepidoptera</taxon>
        <taxon>Glossata</taxon>
        <taxon>Ditrysia</taxon>
        <taxon>Tineoidea</taxon>
        <taxon>Psychidae</taxon>
        <taxon>Oiketicinae</taxon>
        <taxon>Eumeta</taxon>
    </lineage>
</organism>
<protein>
    <submittedName>
        <fullName evidence="1">Uncharacterized protein</fullName>
    </submittedName>
</protein>
<name>A0A4C1UWL7_EUMVA</name>
<gene>
    <name evidence="1" type="ORF">EVAR_94492_1</name>
</gene>
<dbReference type="AlphaFoldDB" id="A0A4C1UWL7"/>
<evidence type="ECO:0000313" key="1">
    <source>
        <dbReference type="EMBL" id="GBP30184.1"/>
    </source>
</evidence>
<reference evidence="1 2" key="1">
    <citation type="journal article" date="2019" name="Commun. Biol.">
        <title>The bagworm genome reveals a unique fibroin gene that provides high tensile strength.</title>
        <authorList>
            <person name="Kono N."/>
            <person name="Nakamura H."/>
            <person name="Ohtoshi R."/>
            <person name="Tomita M."/>
            <person name="Numata K."/>
            <person name="Arakawa K."/>
        </authorList>
    </citation>
    <scope>NUCLEOTIDE SEQUENCE [LARGE SCALE GENOMIC DNA]</scope>
</reference>
<dbReference type="EMBL" id="BGZK01000230">
    <property type="protein sequence ID" value="GBP30184.1"/>
    <property type="molecule type" value="Genomic_DNA"/>
</dbReference>
<sequence length="230" mass="25304">MYSFASLRNRQTVFGGRRARVELTKRARPAVGLRHTQRRETARARTVQVTGGRRGAGRGARALLMNINGSTGPGRASITRPPTELISIIRVISIVLGTTPTPNGFPTAASPSLFGENLMRPQKLTRRGEYSNVTKAGRGRRPRRVLIGPLADNTLNGGFSTTKAFSEENCGTLFSEINFILGSASTAGYNLEQPVARAVTFYRTFWALSCYFKRFEHETAPSMESFSKED</sequence>
<comment type="caution">
    <text evidence="1">The sequence shown here is derived from an EMBL/GenBank/DDBJ whole genome shotgun (WGS) entry which is preliminary data.</text>
</comment>
<accession>A0A4C1UWL7</accession>
<keyword evidence="2" id="KW-1185">Reference proteome</keyword>
<evidence type="ECO:0000313" key="2">
    <source>
        <dbReference type="Proteomes" id="UP000299102"/>
    </source>
</evidence>
<dbReference type="Proteomes" id="UP000299102">
    <property type="component" value="Unassembled WGS sequence"/>
</dbReference>
<proteinExistence type="predicted"/>